<evidence type="ECO:0000313" key="3">
    <source>
        <dbReference type="EMBL" id="VVP57398.1"/>
    </source>
</evidence>
<keyword evidence="2" id="KW-1133">Transmembrane helix</keyword>
<proteinExistence type="predicted"/>
<feature type="region of interest" description="Disordered" evidence="1">
    <location>
        <begin position="66"/>
        <end position="86"/>
    </location>
</feature>
<dbReference type="EMBL" id="CABVIE010000027">
    <property type="protein sequence ID" value="VVP57398.1"/>
    <property type="molecule type" value="Genomic_DNA"/>
</dbReference>
<comment type="caution">
    <text evidence="3">The sequence shown here is derived from an EMBL/GenBank/DDBJ whole genome shotgun (WGS) entry which is preliminary data.</text>
</comment>
<evidence type="ECO:0000313" key="4">
    <source>
        <dbReference type="Proteomes" id="UP000325723"/>
    </source>
</evidence>
<evidence type="ECO:0000256" key="1">
    <source>
        <dbReference type="SAM" id="MobiDB-lite"/>
    </source>
</evidence>
<reference evidence="3 4" key="1">
    <citation type="submission" date="2019-09" db="EMBL/GenBank/DDBJ databases">
        <authorList>
            <person name="Chandra G."/>
            <person name="Truman W A."/>
        </authorList>
    </citation>
    <scope>NUCLEOTIDE SEQUENCE [LARGE SCALE GENOMIC DNA]</scope>
    <source>
        <strain evidence="3">PS900</strain>
    </source>
</reference>
<feature type="transmembrane region" description="Helical" evidence="2">
    <location>
        <begin position="6"/>
        <end position="24"/>
    </location>
</feature>
<keyword evidence="2" id="KW-0472">Membrane</keyword>
<name>A0A8H2NXS1_PSEFL</name>
<protein>
    <submittedName>
        <fullName evidence="3">Uncharacterized protein</fullName>
    </submittedName>
</protein>
<sequence>MDRTITVAGSAVILGMALIGFGVWRTAPPTALDEVALPDTWSEQTLERDEVSVALADVQFRVTDKASGQPLSGVAPGVRAEPGDTH</sequence>
<organism evidence="3 4">
    <name type="scientific">Pseudomonas fluorescens</name>
    <dbReference type="NCBI Taxonomy" id="294"/>
    <lineage>
        <taxon>Bacteria</taxon>
        <taxon>Pseudomonadati</taxon>
        <taxon>Pseudomonadota</taxon>
        <taxon>Gammaproteobacteria</taxon>
        <taxon>Pseudomonadales</taxon>
        <taxon>Pseudomonadaceae</taxon>
        <taxon>Pseudomonas</taxon>
    </lineage>
</organism>
<dbReference type="Proteomes" id="UP000325723">
    <property type="component" value="Unassembled WGS sequence"/>
</dbReference>
<gene>
    <name evidence="3" type="ORF">PS900_05843</name>
</gene>
<keyword evidence="2" id="KW-0812">Transmembrane</keyword>
<evidence type="ECO:0000256" key="2">
    <source>
        <dbReference type="SAM" id="Phobius"/>
    </source>
</evidence>
<accession>A0A8H2NXS1</accession>
<dbReference type="AlphaFoldDB" id="A0A8H2NXS1"/>